<comment type="caution">
    <text evidence="10">The sequence shown here is derived from an EMBL/GenBank/DDBJ whole genome shotgun (WGS) entry which is preliminary data.</text>
</comment>
<dbReference type="InterPro" id="IPR011989">
    <property type="entry name" value="ARM-like"/>
</dbReference>
<evidence type="ECO:0000256" key="6">
    <source>
        <dbReference type="ARBA" id="ARBA00023125"/>
    </source>
</evidence>
<evidence type="ECO:0000256" key="3">
    <source>
        <dbReference type="ARBA" id="ARBA00022741"/>
    </source>
</evidence>
<dbReference type="AlphaFoldDB" id="A0AAV2QJ04"/>
<dbReference type="SMART" id="SM00487">
    <property type="entry name" value="DEXDc"/>
    <property type="match status" value="1"/>
</dbReference>
<dbReference type="GO" id="GO:0016887">
    <property type="term" value="F:ATP hydrolysis activity"/>
    <property type="evidence" value="ECO:0007669"/>
    <property type="project" value="InterPro"/>
</dbReference>
<dbReference type="GO" id="GO:0005524">
    <property type="term" value="F:ATP binding"/>
    <property type="evidence" value="ECO:0007669"/>
    <property type="project" value="UniProtKB-KW"/>
</dbReference>
<dbReference type="SUPFAM" id="SSF48371">
    <property type="entry name" value="ARM repeat"/>
    <property type="match status" value="1"/>
</dbReference>
<evidence type="ECO:0000313" key="10">
    <source>
        <dbReference type="EMBL" id="CAL4082492.1"/>
    </source>
</evidence>
<feature type="compositionally biased region" description="Basic and acidic residues" evidence="8">
    <location>
        <begin position="147"/>
        <end position="156"/>
    </location>
</feature>
<keyword evidence="2" id="KW-0677">Repeat</keyword>
<dbReference type="Pfam" id="PF12054">
    <property type="entry name" value="DUF3535"/>
    <property type="match status" value="1"/>
</dbReference>
<keyword evidence="3" id="KW-0547">Nucleotide-binding</keyword>
<keyword evidence="5" id="KW-0067">ATP-binding</keyword>
<evidence type="ECO:0000256" key="2">
    <source>
        <dbReference type="ARBA" id="ARBA00022737"/>
    </source>
</evidence>
<dbReference type="Pfam" id="PF00176">
    <property type="entry name" value="SNF2-rel_dom"/>
    <property type="match status" value="1"/>
</dbReference>
<name>A0AAV2QJ04_MEGNR</name>
<dbReference type="InterPro" id="IPR016024">
    <property type="entry name" value="ARM-type_fold"/>
</dbReference>
<dbReference type="Proteomes" id="UP001497623">
    <property type="component" value="Unassembled WGS sequence"/>
</dbReference>
<sequence length="1205" mass="136151">VVTGLVAILWDALLDIDDLTASTSSILQLLAKILAHPESCVRVRGNLEQLVPRLWPFLYHSNSAVRKSALTTLATLTVPRNANITERVDKIVKIEPGSVKQEEKITSDSNNTHSNSEKPASIKVEDIKVEQNIIDVKTESNTPISDILKRENEQKDSSNNNNEVKSEDGIKTEVLQRSKSIEGCEWLSPIISPALTHIFQRSLLETADENHELIFLIWKQMLECVSLECILPAVCPMMSSWLYLIMCNPQLPLDSALLLKAHHHKHQNKPSVGPSGCNLNQANNLSETKFYLGGCELISNPVERQRVVIRARCAGAKLLGRLSNYIVQPMPGVNYSEQDTPILCYIRLLVNHLNSRSAVQRLALSAVVREWALAYPQMTCHPLLRETLLNCLTEVVYYDEIAMSFSRLQQDSRDFIAMLRHYKLDLPESFTNAPVLTLEQIQNLSGRVALTLFNSAKLRPKVQVTLEERRKAIQSSVSQTSSEQVNLATMTQAVIAGSLIRFGVLPEKLNPVIKPLMDSIKREQNLQLQTFAAQDLTNLLELCINRQPSPNNKVVKNLATFMCVDTEFTPPIDVQLDKSATPDQYKGILSLSWQQKNEEKKTLRRSTSVTGRGPGRPPGRPPANVKPEDPEKMTQSIIESENQQINEIQRRGCTTALTNLAKYFGKNLPSKIPHLWEMICKPFSSIRPLETQVNTEESPSEDELAQETVNWLQLMEVMVPALHPALVSELEGRLGLMEQWIYHSYSAVRHMAGRVLGVLSKALTVVTVSWVVVAVLPVLEEMNCGLRREGAIEAVYQVISKLGLEIVPYIVLLIVPLLGGMSDPQISVRLLSTQCFATLIRLLPLEGGVPSPPNLSEELTERKIREREFLQQLMNPKEIKDYEVPVPIKAQLRSYQQNGVNWLYFLQQYRLHGILCDDMGLGKTLQSICILAGSQYTQEQEREKKDDPSLPLVQSLVVCPPTLTGHWVYEVDKFISKTYLNPLHYTGPPVERFKLRRYVPQHNLIVASYDIVRNDIDFFSKIKWNYVILDEGHIIKNGKTKSSRAIKQLIAKHRVILSGTPIQNNVLELWSLFDFLMPCLLGTERQFMSRYSKPILASRDAKSSSTEQEAGVLAMESLHRQVLPFLLRRLKEDVLSDLPPKITQDYYCELSPLQSQLYEDFARSQARQNIDETLGVSPTKNEDGNKPHSHIFQALQYLRKSLQSS</sequence>
<dbReference type="InterPro" id="IPR022707">
    <property type="entry name" value="Mot1_central_dom"/>
</dbReference>
<dbReference type="GO" id="GO:0003677">
    <property type="term" value="F:DNA binding"/>
    <property type="evidence" value="ECO:0007669"/>
    <property type="project" value="UniProtKB-KW"/>
</dbReference>
<evidence type="ECO:0000256" key="1">
    <source>
        <dbReference type="ARBA" id="ARBA00004123"/>
    </source>
</evidence>
<dbReference type="Gene3D" id="1.25.10.10">
    <property type="entry name" value="Leucine-rich Repeat Variant"/>
    <property type="match status" value="1"/>
</dbReference>
<dbReference type="CDD" id="cd17999">
    <property type="entry name" value="DEXHc_Mot1"/>
    <property type="match status" value="1"/>
</dbReference>
<organism evidence="10 11">
    <name type="scientific">Meganyctiphanes norvegica</name>
    <name type="common">Northern krill</name>
    <name type="synonym">Thysanopoda norvegica</name>
    <dbReference type="NCBI Taxonomy" id="48144"/>
    <lineage>
        <taxon>Eukaryota</taxon>
        <taxon>Metazoa</taxon>
        <taxon>Ecdysozoa</taxon>
        <taxon>Arthropoda</taxon>
        <taxon>Crustacea</taxon>
        <taxon>Multicrustacea</taxon>
        <taxon>Malacostraca</taxon>
        <taxon>Eumalacostraca</taxon>
        <taxon>Eucarida</taxon>
        <taxon>Euphausiacea</taxon>
        <taxon>Euphausiidae</taxon>
        <taxon>Meganyctiphanes</taxon>
    </lineage>
</organism>
<feature type="region of interest" description="Disordered" evidence="8">
    <location>
        <begin position="99"/>
        <end position="122"/>
    </location>
</feature>
<reference evidence="10 11" key="1">
    <citation type="submission" date="2024-05" db="EMBL/GenBank/DDBJ databases">
        <authorList>
            <person name="Wallberg A."/>
        </authorList>
    </citation>
    <scope>NUCLEOTIDE SEQUENCE [LARGE SCALE GENOMIC DNA]</scope>
</reference>
<dbReference type="PANTHER" id="PTHR36498">
    <property type="entry name" value="TATA-BINDING PROTEIN-ASSOCIATED FACTOR 172"/>
    <property type="match status" value="1"/>
</dbReference>
<feature type="domain" description="Helicase ATP-binding" evidence="9">
    <location>
        <begin position="904"/>
        <end position="1079"/>
    </location>
</feature>
<evidence type="ECO:0000259" key="9">
    <source>
        <dbReference type="PROSITE" id="PS51192"/>
    </source>
</evidence>
<dbReference type="GO" id="GO:0004386">
    <property type="term" value="F:helicase activity"/>
    <property type="evidence" value="ECO:0007669"/>
    <property type="project" value="UniProtKB-KW"/>
</dbReference>
<keyword evidence="11" id="KW-1185">Reference proteome</keyword>
<dbReference type="GO" id="GO:0005634">
    <property type="term" value="C:nucleus"/>
    <property type="evidence" value="ECO:0007669"/>
    <property type="project" value="UniProtKB-SubCell"/>
</dbReference>
<dbReference type="SUPFAM" id="SSF52540">
    <property type="entry name" value="P-loop containing nucleoside triphosphate hydrolases"/>
    <property type="match status" value="1"/>
</dbReference>
<accession>A0AAV2QJ04</accession>
<dbReference type="Gene3D" id="3.40.50.10810">
    <property type="entry name" value="Tandem AAA-ATPase domain"/>
    <property type="match status" value="1"/>
</dbReference>
<dbReference type="InterPro" id="IPR038718">
    <property type="entry name" value="SNF2-like_sf"/>
</dbReference>
<evidence type="ECO:0000256" key="8">
    <source>
        <dbReference type="SAM" id="MobiDB-lite"/>
    </source>
</evidence>
<keyword evidence="7" id="KW-0539">Nucleus</keyword>
<keyword evidence="4" id="KW-0347">Helicase</keyword>
<evidence type="ECO:0000256" key="7">
    <source>
        <dbReference type="ARBA" id="ARBA00023242"/>
    </source>
</evidence>
<evidence type="ECO:0000313" key="11">
    <source>
        <dbReference type="Proteomes" id="UP001497623"/>
    </source>
</evidence>
<feature type="region of interest" description="Disordered" evidence="8">
    <location>
        <begin position="145"/>
        <end position="171"/>
    </location>
</feature>
<evidence type="ECO:0000256" key="5">
    <source>
        <dbReference type="ARBA" id="ARBA00022840"/>
    </source>
</evidence>
<evidence type="ECO:0000256" key="4">
    <source>
        <dbReference type="ARBA" id="ARBA00022806"/>
    </source>
</evidence>
<dbReference type="InterPro" id="IPR044972">
    <property type="entry name" value="Mot1"/>
</dbReference>
<dbReference type="InterPro" id="IPR014001">
    <property type="entry name" value="Helicase_ATP-bd"/>
</dbReference>
<gene>
    <name evidence="10" type="ORF">MNOR_LOCUS11914</name>
</gene>
<dbReference type="GO" id="GO:0017025">
    <property type="term" value="F:TBP-class protein binding"/>
    <property type="evidence" value="ECO:0007669"/>
    <property type="project" value="InterPro"/>
</dbReference>
<dbReference type="PANTHER" id="PTHR36498:SF1">
    <property type="entry name" value="TATA-BINDING PROTEIN-ASSOCIATED FACTOR 172"/>
    <property type="match status" value="1"/>
</dbReference>
<keyword evidence="6" id="KW-0238">DNA-binding</keyword>
<dbReference type="EMBL" id="CAXKWB010006364">
    <property type="protein sequence ID" value="CAL4082492.1"/>
    <property type="molecule type" value="Genomic_DNA"/>
</dbReference>
<proteinExistence type="predicted"/>
<dbReference type="PROSITE" id="PS51192">
    <property type="entry name" value="HELICASE_ATP_BIND_1"/>
    <property type="match status" value="1"/>
</dbReference>
<dbReference type="InterPro" id="IPR000330">
    <property type="entry name" value="SNF2_N"/>
</dbReference>
<feature type="compositionally biased region" description="Polar residues" evidence="8">
    <location>
        <begin position="107"/>
        <end position="118"/>
    </location>
</feature>
<dbReference type="FunFam" id="3.40.50.10810:FF:000009">
    <property type="entry name" value="B-TFIID TATA-box-binding protein-associated factor 1"/>
    <property type="match status" value="1"/>
</dbReference>
<feature type="region of interest" description="Disordered" evidence="8">
    <location>
        <begin position="596"/>
        <end position="634"/>
    </location>
</feature>
<feature type="non-terminal residue" evidence="10">
    <location>
        <position position="1"/>
    </location>
</feature>
<protein>
    <recommendedName>
        <fullName evidence="9">Helicase ATP-binding domain-containing protein</fullName>
    </recommendedName>
</protein>
<keyword evidence="4" id="KW-0378">Hydrolase</keyword>
<dbReference type="InterPro" id="IPR027417">
    <property type="entry name" value="P-loop_NTPase"/>
</dbReference>
<comment type="subcellular location">
    <subcellularLocation>
        <location evidence="1">Nucleus</location>
    </subcellularLocation>
</comment>
<dbReference type="InterPro" id="IPR044078">
    <property type="entry name" value="Mot1_ATP-bd"/>
</dbReference>